<dbReference type="RefSeq" id="XP_075109595.1">
    <property type="nucleotide sequence ID" value="XM_075253494.1"/>
</dbReference>
<accession>A0AC58UJC7</accession>
<protein>
    <submittedName>
        <fullName evidence="2">Uncharacterized protein LOC107800424</fullName>
    </submittedName>
</protein>
<proteinExistence type="predicted"/>
<organism evidence="1 2">
    <name type="scientific">Nicotiana tabacum</name>
    <name type="common">Common tobacco</name>
    <dbReference type="NCBI Taxonomy" id="4097"/>
    <lineage>
        <taxon>Eukaryota</taxon>
        <taxon>Viridiplantae</taxon>
        <taxon>Streptophyta</taxon>
        <taxon>Embryophyta</taxon>
        <taxon>Tracheophyta</taxon>
        <taxon>Spermatophyta</taxon>
        <taxon>Magnoliopsida</taxon>
        <taxon>eudicotyledons</taxon>
        <taxon>Gunneridae</taxon>
        <taxon>Pentapetalae</taxon>
        <taxon>asterids</taxon>
        <taxon>lamiids</taxon>
        <taxon>Solanales</taxon>
        <taxon>Solanaceae</taxon>
        <taxon>Nicotianoideae</taxon>
        <taxon>Nicotianeae</taxon>
        <taxon>Nicotiana</taxon>
    </lineage>
</organism>
<dbReference type="Proteomes" id="UP000790787">
    <property type="component" value="Chromosome 5"/>
</dbReference>
<name>A0AC58UJC7_TOBAC</name>
<evidence type="ECO:0000313" key="1">
    <source>
        <dbReference type="Proteomes" id="UP000790787"/>
    </source>
</evidence>
<reference evidence="2" key="2">
    <citation type="submission" date="2025-08" db="UniProtKB">
        <authorList>
            <consortium name="RefSeq"/>
        </authorList>
    </citation>
    <scope>IDENTIFICATION</scope>
    <source>
        <tissue evidence="2">Leaf</tissue>
    </source>
</reference>
<reference evidence="1" key="1">
    <citation type="journal article" date="2014" name="Nat. Commun.">
        <title>The tobacco genome sequence and its comparison with those of tomato and potato.</title>
        <authorList>
            <person name="Sierro N."/>
            <person name="Battey J.N."/>
            <person name="Ouadi S."/>
            <person name="Bakaher N."/>
            <person name="Bovet L."/>
            <person name="Willig A."/>
            <person name="Goepfert S."/>
            <person name="Peitsch M.C."/>
            <person name="Ivanov N.V."/>
        </authorList>
    </citation>
    <scope>NUCLEOTIDE SEQUENCE [LARGE SCALE GENOMIC DNA]</scope>
</reference>
<evidence type="ECO:0000313" key="2">
    <source>
        <dbReference type="RefSeq" id="XP_075109595.1"/>
    </source>
</evidence>
<sequence length="107" mass="11437">MEKGKDICNPLVIHEIGCRSGTSDHCVLTLSTVPTKDLDQPEVDSCGQGIAGLSSDQIEIQVFLNPIAGIGLSEAESLEFSKVVAGVHNTAFLPLDVLGMYLAYFRT</sequence>
<keyword evidence="1" id="KW-1185">Reference proteome</keyword>
<gene>
    <name evidence="2" type="primary">LOC107800424</name>
</gene>